<proteinExistence type="predicted"/>
<accession>A0AB39QWU2</accession>
<dbReference type="Gene3D" id="3.90.1340.10">
    <property type="entry name" value="Phage tail collar domain"/>
    <property type="match status" value="1"/>
</dbReference>
<name>A0AB39QWU2_9ACTN</name>
<dbReference type="EMBL" id="CP163441">
    <property type="protein sequence ID" value="XDQ45289.1"/>
    <property type="molecule type" value="Genomic_DNA"/>
</dbReference>
<dbReference type="PANTHER" id="PTHR24637:SF421">
    <property type="entry name" value="CUTICLE COLLAGEN DPY-2"/>
    <property type="match status" value="1"/>
</dbReference>
<sequence length="220" mass="21164">MLGAALIVTLCGTAAAASPTASTSDKEIHACVDKAHLTVRIIAPARGQHCTSVERGVSWNITGPQGVKGKTGATGAAGPVGAQGAKGDTGPVGPAGATGATGPAGPAGATGATGPAGPKGDKGDPGPDSRFGMVPGVAGEGTGATCTLGSVWLVAGSRAGGVPARGQVMSIAQNEALFSLLGTMYGGNGTTTFQLPDLRNSAPNGLTYVICAVGIYPSLN</sequence>
<feature type="region of interest" description="Disordered" evidence="1">
    <location>
        <begin position="69"/>
        <end position="136"/>
    </location>
</feature>
<dbReference type="PANTHER" id="PTHR24637">
    <property type="entry name" value="COLLAGEN"/>
    <property type="match status" value="1"/>
</dbReference>
<dbReference type="InterPro" id="IPR011083">
    <property type="entry name" value="Phage_tail_collar_dom"/>
</dbReference>
<dbReference type="InterPro" id="IPR008160">
    <property type="entry name" value="Collagen"/>
</dbReference>
<organism evidence="4">
    <name type="scientific">Streptomyces sp. R39</name>
    <dbReference type="NCBI Taxonomy" id="3238631"/>
    <lineage>
        <taxon>Bacteria</taxon>
        <taxon>Bacillati</taxon>
        <taxon>Actinomycetota</taxon>
        <taxon>Actinomycetes</taxon>
        <taxon>Kitasatosporales</taxon>
        <taxon>Streptomycetaceae</taxon>
        <taxon>Streptomyces</taxon>
    </lineage>
</organism>
<feature type="domain" description="Phage tail collar" evidence="3">
    <location>
        <begin position="159"/>
        <end position="202"/>
    </location>
</feature>
<dbReference type="Pfam" id="PF07484">
    <property type="entry name" value="Collar"/>
    <property type="match status" value="1"/>
</dbReference>
<evidence type="ECO:0000313" key="4">
    <source>
        <dbReference type="EMBL" id="XDQ45289.1"/>
    </source>
</evidence>
<evidence type="ECO:0000259" key="3">
    <source>
        <dbReference type="Pfam" id="PF07484"/>
    </source>
</evidence>
<dbReference type="Pfam" id="PF01391">
    <property type="entry name" value="Collagen"/>
    <property type="match status" value="1"/>
</dbReference>
<evidence type="ECO:0000256" key="2">
    <source>
        <dbReference type="SAM" id="SignalP"/>
    </source>
</evidence>
<protein>
    <submittedName>
        <fullName evidence="4">Tail fiber protein</fullName>
    </submittedName>
</protein>
<feature type="chain" id="PRO_5044213361" evidence="2">
    <location>
        <begin position="17"/>
        <end position="220"/>
    </location>
</feature>
<keyword evidence="2" id="KW-0732">Signal</keyword>
<feature type="signal peptide" evidence="2">
    <location>
        <begin position="1"/>
        <end position="16"/>
    </location>
</feature>
<feature type="compositionally biased region" description="Low complexity" evidence="1">
    <location>
        <begin position="69"/>
        <end position="118"/>
    </location>
</feature>
<gene>
    <name evidence="4" type="ORF">AB5J52_25215</name>
</gene>
<evidence type="ECO:0000256" key="1">
    <source>
        <dbReference type="SAM" id="MobiDB-lite"/>
    </source>
</evidence>
<dbReference type="RefSeq" id="WP_369224018.1">
    <property type="nucleotide sequence ID" value="NZ_CP163441.1"/>
</dbReference>
<dbReference type="SUPFAM" id="SSF88874">
    <property type="entry name" value="Receptor-binding domain of short tail fibre protein gp12"/>
    <property type="match status" value="1"/>
</dbReference>
<dbReference type="InterPro" id="IPR037053">
    <property type="entry name" value="Phage_tail_collar_dom_sf"/>
</dbReference>
<dbReference type="AlphaFoldDB" id="A0AB39QWU2"/>
<reference evidence="4" key="1">
    <citation type="submission" date="2024-07" db="EMBL/GenBank/DDBJ databases">
        <authorList>
            <person name="Yu S.T."/>
        </authorList>
    </citation>
    <scope>NUCLEOTIDE SEQUENCE</scope>
    <source>
        <strain evidence="4">R39</strain>
    </source>
</reference>